<evidence type="ECO:0000259" key="2">
    <source>
        <dbReference type="Pfam" id="PF05170"/>
    </source>
</evidence>
<sequence length="340" mass="34264">MLGPGVAGWLGEGSLSLVASLSGTSNGLATENFDLVAGGLRARGQLALGWGGERPRLTGKVVAERLPLPPWRWRSAEPLGLDRLGLLDAELALEAGEIALAEDAPLTGMAGSLRLAGGVLRLDNLRGQLGGGALQGSLQIDGTAARPRLALDGRLEGATLPAPLFGLPLDLAGGRADVTLRAAAEGHGTAALLATLGGELRLSARDGVLTGMDLRAAAAASALPQQPAAEAALRRALTEGETAYATLDLLARLADGRATLAEARLTGEGGVAATASGTIDLGRGALDLRIAARPGGGEGGEGSPPPDPAPDLGLRVTGPAAGPRRIPEISAWARWRAERG</sequence>
<dbReference type="EMBL" id="JALPRX010000006">
    <property type="protein sequence ID" value="MCK8783121.1"/>
    <property type="molecule type" value="Genomic_DNA"/>
</dbReference>
<dbReference type="Pfam" id="PF05170">
    <property type="entry name" value="AsmA"/>
    <property type="match status" value="1"/>
</dbReference>
<feature type="region of interest" description="Disordered" evidence="1">
    <location>
        <begin position="291"/>
        <end position="323"/>
    </location>
</feature>
<proteinExistence type="predicted"/>
<keyword evidence="4" id="KW-1185">Reference proteome</keyword>
<evidence type="ECO:0000313" key="3">
    <source>
        <dbReference type="EMBL" id="MCK8783121.1"/>
    </source>
</evidence>
<dbReference type="PANTHER" id="PTHR30441:SF4">
    <property type="entry name" value="PROTEIN ASMA"/>
    <property type="match status" value="1"/>
</dbReference>
<dbReference type="Proteomes" id="UP001139516">
    <property type="component" value="Unassembled WGS sequence"/>
</dbReference>
<dbReference type="GO" id="GO:0005886">
    <property type="term" value="C:plasma membrane"/>
    <property type="evidence" value="ECO:0007669"/>
    <property type="project" value="TreeGrafter"/>
</dbReference>
<accession>A0A9X1YAW5</accession>
<evidence type="ECO:0000256" key="1">
    <source>
        <dbReference type="SAM" id="MobiDB-lite"/>
    </source>
</evidence>
<evidence type="ECO:0000313" key="4">
    <source>
        <dbReference type="Proteomes" id="UP001139516"/>
    </source>
</evidence>
<dbReference type="GO" id="GO:0090313">
    <property type="term" value="P:regulation of protein targeting to membrane"/>
    <property type="evidence" value="ECO:0007669"/>
    <property type="project" value="TreeGrafter"/>
</dbReference>
<name>A0A9X1YAW5_9PROT</name>
<organism evidence="3 4">
    <name type="scientific">Roseomonas acroporae</name>
    <dbReference type="NCBI Taxonomy" id="2937791"/>
    <lineage>
        <taxon>Bacteria</taxon>
        <taxon>Pseudomonadati</taxon>
        <taxon>Pseudomonadota</taxon>
        <taxon>Alphaproteobacteria</taxon>
        <taxon>Acetobacterales</taxon>
        <taxon>Roseomonadaceae</taxon>
        <taxon>Roseomonas</taxon>
    </lineage>
</organism>
<dbReference type="AlphaFoldDB" id="A0A9X1YAW5"/>
<reference evidence="3" key="1">
    <citation type="submission" date="2022-04" db="EMBL/GenBank/DDBJ databases">
        <title>Roseomonas acroporae sp. nov., isolated from coral Acropora digitifera.</title>
        <authorList>
            <person name="Sun H."/>
        </authorList>
    </citation>
    <scope>NUCLEOTIDE SEQUENCE</scope>
    <source>
        <strain evidence="3">NAR14</strain>
    </source>
</reference>
<feature type="domain" description="AsmA" evidence="2">
    <location>
        <begin position="78"/>
        <end position="260"/>
    </location>
</feature>
<gene>
    <name evidence="3" type="ORF">M0638_01845</name>
</gene>
<comment type="caution">
    <text evidence="3">The sequence shown here is derived from an EMBL/GenBank/DDBJ whole genome shotgun (WGS) entry which is preliminary data.</text>
</comment>
<dbReference type="InterPro" id="IPR007844">
    <property type="entry name" value="AsmA"/>
</dbReference>
<dbReference type="PANTHER" id="PTHR30441">
    <property type="entry name" value="DUF748 DOMAIN-CONTAINING PROTEIN"/>
    <property type="match status" value="1"/>
</dbReference>
<protein>
    <submittedName>
        <fullName evidence="3">AsmA-like C-terminal region-containing protein</fullName>
    </submittedName>
</protein>
<dbReference type="InterPro" id="IPR052894">
    <property type="entry name" value="AsmA-related"/>
</dbReference>